<evidence type="ECO:0000256" key="2">
    <source>
        <dbReference type="SAM" id="MobiDB-lite"/>
    </source>
</evidence>
<gene>
    <name evidence="3" type="ORF">CJOHNSTONI_LOCUS736</name>
</gene>
<proteinExistence type="predicted"/>
<dbReference type="Proteomes" id="UP000746747">
    <property type="component" value="Unassembled WGS sequence"/>
</dbReference>
<reference evidence="3" key="1">
    <citation type="submission" date="2021-09" db="EMBL/GenBank/DDBJ databases">
        <authorList>
            <consortium name="Pathogen Informatics"/>
        </authorList>
    </citation>
    <scope>NUCLEOTIDE SEQUENCE</scope>
</reference>
<dbReference type="EMBL" id="CAKAEH010000200">
    <property type="protein sequence ID" value="CAG9530222.1"/>
    <property type="molecule type" value="Genomic_DNA"/>
</dbReference>
<organism evidence="3 4">
    <name type="scientific">Cercopithifilaria johnstoni</name>
    <dbReference type="NCBI Taxonomy" id="2874296"/>
    <lineage>
        <taxon>Eukaryota</taxon>
        <taxon>Metazoa</taxon>
        <taxon>Ecdysozoa</taxon>
        <taxon>Nematoda</taxon>
        <taxon>Chromadorea</taxon>
        <taxon>Rhabditida</taxon>
        <taxon>Spirurina</taxon>
        <taxon>Spiruromorpha</taxon>
        <taxon>Filarioidea</taxon>
        <taxon>Onchocercidae</taxon>
        <taxon>Cercopithifilaria</taxon>
    </lineage>
</organism>
<evidence type="ECO:0000313" key="4">
    <source>
        <dbReference type="Proteomes" id="UP000746747"/>
    </source>
</evidence>
<evidence type="ECO:0000256" key="1">
    <source>
        <dbReference type="SAM" id="Coils"/>
    </source>
</evidence>
<comment type="caution">
    <text evidence="3">The sequence shown here is derived from an EMBL/GenBank/DDBJ whole genome shotgun (WGS) entry which is preliminary data.</text>
</comment>
<keyword evidence="1" id="KW-0175">Coiled coil</keyword>
<feature type="compositionally biased region" description="Basic and acidic residues" evidence="2">
    <location>
        <begin position="1"/>
        <end position="17"/>
    </location>
</feature>
<protein>
    <submittedName>
        <fullName evidence="3">Uncharacterized protein</fullName>
    </submittedName>
</protein>
<name>A0A8J2LZ87_9BILA</name>
<dbReference type="AlphaFoldDB" id="A0A8J2LZ87"/>
<evidence type="ECO:0000313" key="3">
    <source>
        <dbReference type="EMBL" id="CAG9530222.1"/>
    </source>
</evidence>
<feature type="region of interest" description="Disordered" evidence="2">
    <location>
        <begin position="1"/>
        <end position="27"/>
    </location>
</feature>
<sequence length="86" mass="9486">MGHKDVGHKTLIDEEMKNVSSSDGDTQTTYSISCLSSGVADAIRDIEKAGKQKKLKEEEKEEELKLDLTDPSTKLTCNTNINNVTE</sequence>
<accession>A0A8J2LZ87</accession>
<feature type="compositionally biased region" description="Polar residues" evidence="2">
    <location>
        <begin position="18"/>
        <end position="27"/>
    </location>
</feature>
<keyword evidence="4" id="KW-1185">Reference proteome</keyword>
<feature type="coiled-coil region" evidence="1">
    <location>
        <begin position="39"/>
        <end position="66"/>
    </location>
</feature>